<dbReference type="GO" id="GO:0006310">
    <property type="term" value="P:DNA recombination"/>
    <property type="evidence" value="ECO:0007669"/>
    <property type="project" value="UniProtKB-KW"/>
</dbReference>
<evidence type="ECO:0000313" key="4">
    <source>
        <dbReference type="Proteomes" id="UP000249169"/>
    </source>
</evidence>
<accession>A0A328C7N0</accession>
<keyword evidence="4" id="KW-1185">Reference proteome</keyword>
<comment type="caution">
    <text evidence="3">The sequence shown here is derived from an EMBL/GenBank/DDBJ whole genome shotgun (WGS) entry which is preliminary data.</text>
</comment>
<dbReference type="OrthoDB" id="5391994at2"/>
<dbReference type="InterPro" id="IPR002104">
    <property type="entry name" value="Integrase_catalytic"/>
</dbReference>
<evidence type="ECO:0000259" key="2">
    <source>
        <dbReference type="PROSITE" id="PS51898"/>
    </source>
</evidence>
<name>A0A328C7N0_9DELT</name>
<dbReference type="AlphaFoldDB" id="A0A328C7N0"/>
<evidence type="ECO:0000313" key="3">
    <source>
        <dbReference type="EMBL" id="RAL22424.1"/>
    </source>
</evidence>
<dbReference type="InterPro" id="IPR013762">
    <property type="entry name" value="Integrase-like_cat_sf"/>
</dbReference>
<dbReference type="GO" id="GO:0003677">
    <property type="term" value="F:DNA binding"/>
    <property type="evidence" value="ECO:0007669"/>
    <property type="project" value="InterPro"/>
</dbReference>
<protein>
    <recommendedName>
        <fullName evidence="2">Tyr recombinase domain-containing protein</fullName>
    </recommendedName>
</protein>
<dbReference type="Gene3D" id="1.10.443.10">
    <property type="entry name" value="Intergrase catalytic core"/>
    <property type="match status" value="1"/>
</dbReference>
<dbReference type="EMBL" id="QHKO01000004">
    <property type="protein sequence ID" value="RAL22424.1"/>
    <property type="molecule type" value="Genomic_DNA"/>
</dbReference>
<dbReference type="PROSITE" id="PS51898">
    <property type="entry name" value="TYR_RECOMBINASE"/>
    <property type="match status" value="1"/>
</dbReference>
<feature type="domain" description="Tyr recombinase" evidence="2">
    <location>
        <begin position="1"/>
        <end position="55"/>
    </location>
</feature>
<dbReference type="GO" id="GO:0015074">
    <property type="term" value="P:DNA integration"/>
    <property type="evidence" value="ECO:0007669"/>
    <property type="project" value="InterPro"/>
</dbReference>
<sequence length="66" mass="7505">MPRITPHDMRRTFNTLMLEAGVEKHVLQAMTGHSTDEMTIHYSHISLDYKSGALNRMIEHLGQTPG</sequence>
<dbReference type="Pfam" id="PF00589">
    <property type="entry name" value="Phage_integrase"/>
    <property type="match status" value="1"/>
</dbReference>
<dbReference type="InterPro" id="IPR011010">
    <property type="entry name" value="DNA_brk_join_enz"/>
</dbReference>
<dbReference type="CDD" id="cd00397">
    <property type="entry name" value="DNA_BRE_C"/>
    <property type="match status" value="1"/>
</dbReference>
<dbReference type="Proteomes" id="UP000249169">
    <property type="component" value="Unassembled WGS sequence"/>
</dbReference>
<evidence type="ECO:0000256" key="1">
    <source>
        <dbReference type="ARBA" id="ARBA00023172"/>
    </source>
</evidence>
<reference evidence="3 4" key="1">
    <citation type="submission" date="2018-05" db="EMBL/GenBank/DDBJ databases">
        <title>Lujinxingia marina gen. nov. sp. nov., a new facultative anaerobic member of the class Deltaproteobacteria, and proposal of Lujinxingaceae fam. nov.</title>
        <authorList>
            <person name="Li C.-M."/>
        </authorList>
    </citation>
    <scope>NUCLEOTIDE SEQUENCE [LARGE SCALE GENOMIC DNA]</scope>
    <source>
        <strain evidence="3 4">B210</strain>
    </source>
</reference>
<proteinExistence type="predicted"/>
<dbReference type="SUPFAM" id="SSF56349">
    <property type="entry name" value="DNA breaking-rejoining enzymes"/>
    <property type="match status" value="1"/>
</dbReference>
<gene>
    <name evidence="3" type="ORF">DL240_11290</name>
</gene>
<keyword evidence="1" id="KW-0233">DNA recombination</keyword>
<organism evidence="3 4">
    <name type="scientific">Lujinxingia litoralis</name>
    <dbReference type="NCBI Taxonomy" id="2211119"/>
    <lineage>
        <taxon>Bacteria</taxon>
        <taxon>Deltaproteobacteria</taxon>
        <taxon>Bradymonadales</taxon>
        <taxon>Lujinxingiaceae</taxon>
        <taxon>Lujinxingia</taxon>
    </lineage>
</organism>